<dbReference type="SUPFAM" id="SSF51658">
    <property type="entry name" value="Xylose isomerase-like"/>
    <property type="match status" value="1"/>
</dbReference>
<dbReference type="OrthoDB" id="3350993at2"/>
<dbReference type="PANTHER" id="PTHR12110:SF53">
    <property type="entry name" value="BLR5974 PROTEIN"/>
    <property type="match status" value="1"/>
</dbReference>
<name>A0A1P8K090_9BURK</name>
<organism evidence="2 3">
    <name type="scientific">Rhodoferax koreensis</name>
    <dbReference type="NCBI Taxonomy" id="1842727"/>
    <lineage>
        <taxon>Bacteria</taxon>
        <taxon>Pseudomonadati</taxon>
        <taxon>Pseudomonadota</taxon>
        <taxon>Betaproteobacteria</taxon>
        <taxon>Burkholderiales</taxon>
        <taxon>Comamonadaceae</taxon>
        <taxon>Rhodoferax</taxon>
    </lineage>
</organism>
<dbReference type="InterPro" id="IPR013022">
    <property type="entry name" value="Xyl_isomerase-like_TIM-brl"/>
</dbReference>
<gene>
    <name evidence="2" type="ORF">RD110_21140</name>
</gene>
<feature type="domain" description="Xylose isomerase-like TIM barrel" evidence="1">
    <location>
        <begin position="36"/>
        <end position="283"/>
    </location>
</feature>
<dbReference type="PANTHER" id="PTHR12110">
    <property type="entry name" value="HYDROXYPYRUVATE ISOMERASE"/>
    <property type="match status" value="1"/>
</dbReference>
<dbReference type="Pfam" id="PF01261">
    <property type="entry name" value="AP_endonuc_2"/>
    <property type="match status" value="1"/>
</dbReference>
<dbReference type="Gene3D" id="3.20.20.150">
    <property type="entry name" value="Divalent-metal-dependent TIM barrel enzymes"/>
    <property type="match status" value="1"/>
</dbReference>
<dbReference type="InterPro" id="IPR036237">
    <property type="entry name" value="Xyl_isomerase-like_sf"/>
</dbReference>
<sequence>MQIAIDSYCFHRYFGECYAGIEQDPGRRLTVWEFLDKARAMEVQGVSLESCFVPSDEPGLIARLRRELDARGLSRVWAWGHPNGLGSGTDEAAARDLARHLGIAAQLGSPVMRICAGGRRTRIASWAEHKRGLVRLLTPLLQAAERHGVVIAIENHIDLLGDEMLDLMRTFDSPWLGVCFDTANNLRMFEHPLAVAEKLAPYVRATHIKDVLPQRGDPALFKTWPSVPLGQGLVEIPEILAVLQRHGYAGLLAVEIDYLHPAFRELLGDEEAALADSLGYLRQAVRRVQAKAATPA</sequence>
<dbReference type="GO" id="GO:0016853">
    <property type="term" value="F:isomerase activity"/>
    <property type="evidence" value="ECO:0007669"/>
    <property type="project" value="UniProtKB-KW"/>
</dbReference>
<keyword evidence="3" id="KW-1185">Reference proteome</keyword>
<accession>A0A1P8K090</accession>
<protein>
    <submittedName>
        <fullName evidence="2">Xylose isomerase</fullName>
    </submittedName>
</protein>
<keyword evidence="2" id="KW-0413">Isomerase</keyword>
<dbReference type="EMBL" id="CP019236">
    <property type="protein sequence ID" value="APW39412.1"/>
    <property type="molecule type" value="Genomic_DNA"/>
</dbReference>
<dbReference type="InterPro" id="IPR050312">
    <property type="entry name" value="IolE/XylAMocC-like"/>
</dbReference>
<dbReference type="KEGG" id="rhy:RD110_21140"/>
<proteinExistence type="predicted"/>
<reference evidence="2 3" key="1">
    <citation type="submission" date="2017-01" db="EMBL/GenBank/DDBJ databases">
        <authorList>
            <person name="Mah S.A."/>
            <person name="Swanson W.J."/>
            <person name="Moy G.W."/>
            <person name="Vacquier V.D."/>
        </authorList>
    </citation>
    <scope>NUCLEOTIDE SEQUENCE [LARGE SCALE GENOMIC DNA]</scope>
    <source>
        <strain evidence="2 3">DCY110</strain>
    </source>
</reference>
<dbReference type="AlphaFoldDB" id="A0A1P8K090"/>
<evidence type="ECO:0000313" key="3">
    <source>
        <dbReference type="Proteomes" id="UP000186609"/>
    </source>
</evidence>
<evidence type="ECO:0000259" key="1">
    <source>
        <dbReference type="Pfam" id="PF01261"/>
    </source>
</evidence>
<dbReference type="STRING" id="1842727.RD110_21140"/>
<evidence type="ECO:0000313" key="2">
    <source>
        <dbReference type="EMBL" id="APW39412.1"/>
    </source>
</evidence>
<dbReference type="Proteomes" id="UP000186609">
    <property type="component" value="Chromosome"/>
</dbReference>
<dbReference type="RefSeq" id="WP_076201781.1">
    <property type="nucleotide sequence ID" value="NZ_CP019236.1"/>
</dbReference>